<protein>
    <submittedName>
        <fullName evidence="1">Uncharacterized protein</fullName>
    </submittedName>
</protein>
<reference evidence="1 2" key="1">
    <citation type="journal article" date="2014" name="Virology">
        <title>Supersize me: Cronobacter sakazakii phage GAP32.</title>
        <authorList>
            <person name="Abbasifar R."/>
            <person name="Griffiths M.W."/>
            <person name="Sabour P.M."/>
            <person name="Ackermann H.-W."/>
            <person name="Vandersteegen K."/>
            <person name="Lavigne R."/>
            <person name="Noben J.-P."/>
            <person name="Villa A.A."/>
            <person name="Abbasifar A."/>
            <person name="Nash J.H.E."/>
            <person name="Kropinski A.M."/>
        </authorList>
    </citation>
    <scope>NUCLEOTIDE SEQUENCE [LARGE SCALE GENOMIC DNA]</scope>
    <source>
        <strain evidence="1">GAP-32</strain>
    </source>
</reference>
<name>K4F6G5_9CAUD</name>
<accession>K4F6G5</accession>
<organism evidence="1 2">
    <name type="scientific">Cronobacter phage vB_CsaM_GAP32</name>
    <dbReference type="NCBI Taxonomy" id="1141136"/>
    <lineage>
        <taxon>Viruses</taxon>
        <taxon>Duplodnaviria</taxon>
        <taxon>Heunggongvirae</taxon>
        <taxon>Uroviricota</taxon>
        <taxon>Caudoviricetes</taxon>
        <taxon>Mimasvirus</taxon>
        <taxon>Mimasvirus GAP32</taxon>
    </lineage>
</organism>
<dbReference type="KEGG" id="vg:13994292"/>
<dbReference type="EMBL" id="JN882285">
    <property type="protein sequence ID" value="AFC21866.1"/>
    <property type="molecule type" value="Genomic_DNA"/>
</dbReference>
<sequence length="64" mass="7208">MAIVSNESLEYLKDRRRKAKETTQYDSGYRIAIEALSAAIAQLEQLKTITDGFEVSISIKSDIK</sequence>
<evidence type="ECO:0000313" key="1">
    <source>
        <dbReference type="EMBL" id="AFC21866.1"/>
    </source>
</evidence>
<dbReference type="Proteomes" id="UP000000457">
    <property type="component" value="Segment"/>
</dbReference>
<dbReference type="GeneID" id="13994292"/>
<gene>
    <name evidence="1" type="ORF">GAP32_413</name>
</gene>
<dbReference type="RefSeq" id="YP_006987521.1">
    <property type="nucleotide sequence ID" value="NC_019401.1"/>
</dbReference>
<keyword evidence="2" id="KW-1185">Reference proteome</keyword>
<proteinExistence type="predicted"/>
<evidence type="ECO:0000313" key="2">
    <source>
        <dbReference type="Proteomes" id="UP000000457"/>
    </source>
</evidence>